<dbReference type="InterPro" id="IPR032710">
    <property type="entry name" value="NTF2-like_dom_sf"/>
</dbReference>
<dbReference type="InterPro" id="IPR037401">
    <property type="entry name" value="SnoaL-like"/>
</dbReference>
<dbReference type="KEGG" id="spir:CWM47_08850"/>
<protein>
    <submittedName>
        <fullName evidence="2">Ketosteroid isomerase</fullName>
    </submittedName>
</protein>
<proteinExistence type="predicted"/>
<evidence type="ECO:0000313" key="3">
    <source>
        <dbReference type="Proteomes" id="UP000232883"/>
    </source>
</evidence>
<sequence>MDNQDLINRAYNAFNTRDIDGVLELMHSDVQWPNGWEGGYVHGHDEVRTYWTRQWQEIDPEVTPVSVRSMPTGQIEVIVHQLIHDKKGNIVTDGLIKHVYTFDAGKIKRMDIQ</sequence>
<keyword evidence="2" id="KW-0413">Isomerase</keyword>
<feature type="domain" description="SnoaL-like" evidence="1">
    <location>
        <begin position="8"/>
        <end position="110"/>
    </location>
</feature>
<evidence type="ECO:0000313" key="2">
    <source>
        <dbReference type="EMBL" id="AUD07228.1"/>
    </source>
</evidence>
<dbReference type="Gene3D" id="3.10.450.50">
    <property type="match status" value="1"/>
</dbReference>
<name>A0A2K8ZBH0_9BACT</name>
<dbReference type="SUPFAM" id="SSF54427">
    <property type="entry name" value="NTF2-like"/>
    <property type="match status" value="1"/>
</dbReference>
<dbReference type="AlphaFoldDB" id="A0A2K8ZBH0"/>
<gene>
    <name evidence="2" type="ORF">CWM47_08850</name>
</gene>
<evidence type="ECO:0000259" key="1">
    <source>
        <dbReference type="Pfam" id="PF12680"/>
    </source>
</evidence>
<reference evidence="2 3" key="1">
    <citation type="submission" date="2017-11" db="EMBL/GenBank/DDBJ databases">
        <title>Taxonomic description and genome sequences of Spirosoma HA7 sp. nov., isolated from pollen microhabitat of Corylus avellana.</title>
        <authorList>
            <person name="Ambika Manirajan B."/>
            <person name="Suarez C."/>
            <person name="Ratering S."/>
            <person name="Geissler-Plaum R."/>
            <person name="Cardinale M."/>
            <person name="Sylvia S."/>
        </authorList>
    </citation>
    <scope>NUCLEOTIDE SEQUENCE [LARGE SCALE GENOMIC DNA]</scope>
    <source>
        <strain evidence="2 3">HA7</strain>
    </source>
</reference>
<dbReference type="EMBL" id="CP025096">
    <property type="protein sequence ID" value="AUD07228.1"/>
    <property type="molecule type" value="Genomic_DNA"/>
</dbReference>
<organism evidence="2 3">
    <name type="scientific">Spirosoma pollinicola</name>
    <dbReference type="NCBI Taxonomy" id="2057025"/>
    <lineage>
        <taxon>Bacteria</taxon>
        <taxon>Pseudomonadati</taxon>
        <taxon>Bacteroidota</taxon>
        <taxon>Cytophagia</taxon>
        <taxon>Cytophagales</taxon>
        <taxon>Cytophagaceae</taxon>
        <taxon>Spirosoma</taxon>
    </lineage>
</organism>
<dbReference type="GO" id="GO:0016853">
    <property type="term" value="F:isomerase activity"/>
    <property type="evidence" value="ECO:0007669"/>
    <property type="project" value="UniProtKB-KW"/>
</dbReference>
<accession>A0A2K8ZBH0</accession>
<dbReference type="Proteomes" id="UP000232883">
    <property type="component" value="Chromosome"/>
</dbReference>
<keyword evidence="3" id="KW-1185">Reference proteome</keyword>
<dbReference type="OrthoDB" id="1353852at2"/>
<dbReference type="Pfam" id="PF12680">
    <property type="entry name" value="SnoaL_2"/>
    <property type="match status" value="1"/>
</dbReference>